<dbReference type="Proteomes" id="UP000009012">
    <property type="component" value="Segment"/>
</dbReference>
<dbReference type="GeneID" id="13405275"/>
<proteinExistence type="predicted"/>
<evidence type="ECO:0000313" key="2">
    <source>
        <dbReference type="EMBL" id="AEY69561.1"/>
    </source>
</evidence>
<protein>
    <submittedName>
        <fullName evidence="2">Uncharacterized protein</fullName>
    </submittedName>
</protein>
<organism evidence="2 3">
    <name type="scientific">Burkholderia phage vB_BceS_AH2</name>
    <dbReference type="NCBI Taxonomy" id="1133022"/>
    <lineage>
        <taxon>Viruses</taxon>
        <taxon>Duplodnaviria</taxon>
        <taxon>Heunggongvirae</taxon>
        <taxon>Uroviricota</taxon>
        <taxon>Caudoviricetes</taxon>
        <taxon>Casjensviridae</taxon>
        <taxon>Ahduovirus</taxon>
        <taxon>Ahduovirus AH2</taxon>
        <taxon>Burkholderia virus AH2</taxon>
    </lineage>
</organism>
<sequence length="102" mass="11975">MHDLEEPGGFRPHRQVNHGTDSLKKANINKMHCFEVTGTPGMAFLAGIEDRGDRYVFRIPQKLTVEFYTRKNRWRVRGQKKTTHGTIEQFMQWFETQLKVPA</sequence>
<dbReference type="RefSeq" id="YP_006561100.1">
    <property type="nucleotide sequence ID" value="NC_018283.1"/>
</dbReference>
<name>I6NSS4_9CAUD</name>
<dbReference type="KEGG" id="vg:13405275"/>
<feature type="region of interest" description="Disordered" evidence="1">
    <location>
        <begin position="1"/>
        <end position="23"/>
    </location>
</feature>
<reference evidence="2 3" key="1">
    <citation type="journal article" date="2012" name="BMC Genomics">
        <title>Comparative analysis of two phenotypically-similar but genomically-distinct Burkholderia cenocepacia-specific bacteriophages.</title>
        <authorList>
            <person name="Lynch K.H."/>
            <person name="Stothard P."/>
            <person name="Dennis J.J."/>
        </authorList>
    </citation>
    <scope>NUCLEOTIDE SEQUENCE [LARGE SCALE GENOMIC DNA]</scope>
</reference>
<accession>I6NSS4</accession>
<dbReference type="EMBL" id="JN564907">
    <property type="protein sequence ID" value="AEY69561.1"/>
    <property type="molecule type" value="Genomic_DNA"/>
</dbReference>
<evidence type="ECO:0000313" key="3">
    <source>
        <dbReference type="Proteomes" id="UP000009012"/>
    </source>
</evidence>
<gene>
    <name evidence="2" type="ORF">AH2_00016</name>
</gene>
<evidence type="ECO:0000256" key="1">
    <source>
        <dbReference type="SAM" id="MobiDB-lite"/>
    </source>
</evidence>
<keyword evidence="3" id="KW-1185">Reference proteome</keyword>